<comment type="catalytic activity">
    <reaction evidence="1 5">
        <text>2-(N(omega)-L-arginino)succinate = fumarate + L-arginine</text>
        <dbReference type="Rhea" id="RHEA:24020"/>
        <dbReference type="ChEBI" id="CHEBI:29806"/>
        <dbReference type="ChEBI" id="CHEBI:32682"/>
        <dbReference type="ChEBI" id="CHEBI:57472"/>
        <dbReference type="EC" id="4.3.2.1"/>
    </reaction>
</comment>
<keyword evidence="5" id="KW-0028">Amino-acid biosynthesis</keyword>
<evidence type="ECO:0000256" key="5">
    <source>
        <dbReference type="HAMAP-Rule" id="MF_00006"/>
    </source>
</evidence>
<dbReference type="UniPathway" id="UPA00068">
    <property type="reaction ID" value="UER00114"/>
</dbReference>
<dbReference type="InterPro" id="IPR008948">
    <property type="entry name" value="L-Aspartase-like"/>
</dbReference>
<dbReference type="InterPro" id="IPR024083">
    <property type="entry name" value="Fumarase/histidase_N"/>
</dbReference>
<comment type="pathway">
    <text evidence="2 5">Amino-acid biosynthesis; L-arginine biosynthesis; L-arginine from L-ornithine and carbamoyl phosphate: step 3/3.</text>
</comment>
<dbReference type="Gene3D" id="1.10.275.10">
    <property type="entry name" value="Fumarase/aspartase (N-terminal domain)"/>
    <property type="match status" value="1"/>
</dbReference>
<comment type="subcellular location">
    <subcellularLocation>
        <location evidence="5">Cytoplasm</location>
    </subcellularLocation>
</comment>
<dbReference type="PANTHER" id="PTHR43814">
    <property type="entry name" value="ARGININOSUCCINATE LYASE"/>
    <property type="match status" value="1"/>
</dbReference>
<dbReference type="Pfam" id="PF00206">
    <property type="entry name" value="Lyase_1"/>
    <property type="match status" value="1"/>
</dbReference>
<evidence type="ECO:0000313" key="8">
    <source>
        <dbReference type="EMBL" id="MBD3870145.1"/>
    </source>
</evidence>
<organism evidence="8 9">
    <name type="scientific">Candidatus Sulfomarinibacter kjeldsenii</name>
    <dbReference type="NCBI Taxonomy" id="2885994"/>
    <lineage>
        <taxon>Bacteria</taxon>
        <taxon>Pseudomonadati</taxon>
        <taxon>Acidobacteriota</taxon>
        <taxon>Thermoanaerobaculia</taxon>
        <taxon>Thermoanaerobaculales</taxon>
        <taxon>Candidatus Sulfomarinibacteraceae</taxon>
        <taxon>Candidatus Sulfomarinibacter</taxon>
    </lineage>
</organism>
<dbReference type="AlphaFoldDB" id="A0A8J6YAA8"/>
<dbReference type="InterPro" id="IPR029419">
    <property type="entry name" value="Arg_succ_lyase_C"/>
</dbReference>
<keyword evidence="5 8" id="KW-0456">Lyase</keyword>
<evidence type="ECO:0000256" key="4">
    <source>
        <dbReference type="ARBA" id="ARBA00022571"/>
    </source>
</evidence>
<proteinExistence type="inferred from homology"/>
<name>A0A8J6YAA8_9BACT</name>
<dbReference type="EMBL" id="JACXWA010000034">
    <property type="protein sequence ID" value="MBD3870145.1"/>
    <property type="molecule type" value="Genomic_DNA"/>
</dbReference>
<evidence type="ECO:0000259" key="7">
    <source>
        <dbReference type="Pfam" id="PF14698"/>
    </source>
</evidence>
<dbReference type="FunFam" id="1.10.275.10:FF:000002">
    <property type="entry name" value="Argininosuccinate lyase"/>
    <property type="match status" value="1"/>
</dbReference>
<dbReference type="PANTHER" id="PTHR43814:SF1">
    <property type="entry name" value="ARGININOSUCCINATE LYASE"/>
    <property type="match status" value="1"/>
</dbReference>
<dbReference type="SUPFAM" id="SSF48557">
    <property type="entry name" value="L-aspartase-like"/>
    <property type="match status" value="1"/>
</dbReference>
<dbReference type="EC" id="4.3.2.1" evidence="3 5"/>
<keyword evidence="4 5" id="KW-0055">Arginine biosynthesis</keyword>
<dbReference type="GO" id="GO:0042450">
    <property type="term" value="P:L-arginine biosynthetic process via ornithine"/>
    <property type="evidence" value="ECO:0007669"/>
    <property type="project" value="UniProtKB-UniRule"/>
</dbReference>
<dbReference type="GO" id="GO:0004056">
    <property type="term" value="F:argininosuccinate lyase activity"/>
    <property type="evidence" value="ECO:0007669"/>
    <property type="project" value="UniProtKB-UniRule"/>
</dbReference>
<accession>A0A8J6YAA8</accession>
<dbReference type="GO" id="GO:0005829">
    <property type="term" value="C:cytosol"/>
    <property type="evidence" value="ECO:0007669"/>
    <property type="project" value="TreeGrafter"/>
</dbReference>
<evidence type="ECO:0000256" key="1">
    <source>
        <dbReference type="ARBA" id="ARBA00000985"/>
    </source>
</evidence>
<sequence>MSLLRGLFDGDEDDLFRIFASSLEMDLWIAEEDIEGSIAHVTMLGEVGVLSSGEAATLVDGLSEILVEFQNGSWTPDESQEDIHMAVEARLTEIVGEVGGKLHTARSRNDQVATDVRLWLMRRLGTLAAAVGYLITTLLDRVETDGQVLLPGYTHLQRGQPILLGHHLLAHAWALSRDLERIQDVTARVDRCPLGAGALAGTPHPINRQRTAVLLGFSGPIENAMDAVASKDHLQETVSACAICMSTLSRMAEELVLWSSAEFAFIQLAERHTTSSSIMPQKRNPDGAELIRGETGVVFGHLQALLTLTKAMPLAYNRDLQQERKPLIESVLRTMASVQLLAAMWGELEVRMARFEGELYGDFSLATELADLLVERGVPFREAHGIVAKAVRWCEERGGNLELLDGGVAHQFHPDFPSDLGLWLDPRAAAERRTSLGGTATPEIERQLSLLREKIKGPS</sequence>
<feature type="domain" description="Argininosuccinate lyase C-terminal" evidence="7">
    <location>
        <begin position="363"/>
        <end position="429"/>
    </location>
</feature>
<dbReference type="PRINTS" id="PR00149">
    <property type="entry name" value="FUMRATELYASE"/>
</dbReference>
<evidence type="ECO:0000256" key="2">
    <source>
        <dbReference type="ARBA" id="ARBA00004941"/>
    </source>
</evidence>
<dbReference type="Gene3D" id="1.10.40.30">
    <property type="entry name" value="Fumarase/aspartase (C-terminal domain)"/>
    <property type="match status" value="1"/>
</dbReference>
<evidence type="ECO:0000256" key="3">
    <source>
        <dbReference type="ARBA" id="ARBA00012338"/>
    </source>
</evidence>
<dbReference type="InterPro" id="IPR022761">
    <property type="entry name" value="Fumarate_lyase_N"/>
</dbReference>
<dbReference type="PRINTS" id="PR00145">
    <property type="entry name" value="ARGSUCLYASE"/>
</dbReference>
<reference evidence="8 9" key="1">
    <citation type="submission" date="2020-08" db="EMBL/GenBank/DDBJ databases">
        <title>Acidobacteriota in marine sediments use diverse sulfur dissimilation pathways.</title>
        <authorList>
            <person name="Wasmund K."/>
        </authorList>
    </citation>
    <scope>NUCLEOTIDE SEQUENCE [LARGE SCALE GENOMIC DNA]</scope>
    <source>
        <strain evidence="8">MAG AM3-A</strain>
    </source>
</reference>
<evidence type="ECO:0000313" key="9">
    <source>
        <dbReference type="Proteomes" id="UP000598633"/>
    </source>
</evidence>
<comment type="similarity">
    <text evidence="5">Belongs to the lyase 1 family. Argininosuccinate lyase subfamily.</text>
</comment>
<dbReference type="Proteomes" id="UP000598633">
    <property type="component" value="Unassembled WGS sequence"/>
</dbReference>
<dbReference type="CDD" id="cd01359">
    <property type="entry name" value="Argininosuccinate_lyase"/>
    <property type="match status" value="1"/>
</dbReference>
<dbReference type="HAMAP" id="MF_00006">
    <property type="entry name" value="Arg_succ_lyase"/>
    <property type="match status" value="1"/>
</dbReference>
<dbReference type="Pfam" id="PF14698">
    <property type="entry name" value="ASL_C2"/>
    <property type="match status" value="1"/>
</dbReference>
<keyword evidence="5" id="KW-0963">Cytoplasm</keyword>
<protein>
    <recommendedName>
        <fullName evidence="3 5">Argininosuccinate lyase</fullName>
        <shortName evidence="5">ASAL</shortName>
        <ecNumber evidence="3 5">4.3.2.1</ecNumber>
    </recommendedName>
    <alternativeName>
        <fullName evidence="5">Arginosuccinase</fullName>
    </alternativeName>
</protein>
<dbReference type="FunFam" id="1.20.200.10:FF:000015">
    <property type="entry name" value="argininosuccinate lyase isoform X2"/>
    <property type="match status" value="1"/>
</dbReference>
<comment type="caution">
    <text evidence="8">The sequence shown here is derived from an EMBL/GenBank/DDBJ whole genome shotgun (WGS) entry which is preliminary data.</text>
</comment>
<dbReference type="InterPro" id="IPR009049">
    <property type="entry name" value="Argininosuccinate_lyase"/>
</dbReference>
<evidence type="ECO:0000259" key="6">
    <source>
        <dbReference type="Pfam" id="PF00206"/>
    </source>
</evidence>
<gene>
    <name evidence="5 8" type="primary">argH</name>
    <name evidence="8" type="ORF">IFJ97_02150</name>
</gene>
<feature type="domain" description="Fumarate lyase N-terminal" evidence="6">
    <location>
        <begin position="8"/>
        <end position="300"/>
    </location>
</feature>
<dbReference type="InterPro" id="IPR000362">
    <property type="entry name" value="Fumarate_lyase_fam"/>
</dbReference>
<dbReference type="NCBIfam" id="TIGR00838">
    <property type="entry name" value="argH"/>
    <property type="match status" value="1"/>
</dbReference>
<dbReference type="Gene3D" id="1.20.200.10">
    <property type="entry name" value="Fumarase/aspartase (Central domain)"/>
    <property type="match status" value="1"/>
</dbReference>